<feature type="region of interest" description="Disordered" evidence="1">
    <location>
        <begin position="245"/>
        <end position="280"/>
    </location>
</feature>
<dbReference type="HOGENOM" id="CLU_068401_0_0_11"/>
<evidence type="ECO:0000256" key="2">
    <source>
        <dbReference type="SAM" id="Phobius"/>
    </source>
</evidence>
<feature type="compositionally biased region" description="Low complexity" evidence="1">
    <location>
        <begin position="294"/>
        <end position="315"/>
    </location>
</feature>
<dbReference type="AlphaFoldDB" id="C0E0N6"/>
<keyword evidence="2" id="KW-1133">Transmembrane helix</keyword>
<dbReference type="RefSeq" id="WP_005519856.1">
    <property type="nucleotide sequence ID" value="NZ_EQ973328.1"/>
</dbReference>
<proteinExistence type="predicted"/>
<evidence type="ECO:0000313" key="4">
    <source>
        <dbReference type="Proteomes" id="UP000006247"/>
    </source>
</evidence>
<comment type="caution">
    <text evidence="3">The sequence shown here is derived from an EMBL/GenBank/DDBJ whole genome shotgun (WGS) entry which is preliminary data.</text>
</comment>
<reference evidence="3 4" key="1">
    <citation type="submission" date="2009-01" db="EMBL/GenBank/DDBJ databases">
        <authorList>
            <person name="Fulton L."/>
            <person name="Clifton S."/>
            <person name="Chinwalla A.T."/>
            <person name="Mitreva M."/>
            <person name="Sodergren E."/>
            <person name="Weinstock G."/>
            <person name="Clifton S."/>
            <person name="Dooling D.J."/>
            <person name="Fulton B."/>
            <person name="Minx P."/>
            <person name="Pepin K.H."/>
            <person name="Johnson M."/>
            <person name="Bhonagiri V."/>
            <person name="Nash W.E."/>
            <person name="Mardis E.R."/>
            <person name="Wilson R.K."/>
        </authorList>
    </citation>
    <scope>NUCLEOTIDE SEQUENCE [LARGE SCALE GENOMIC DNA]</scope>
    <source>
        <strain evidence="3 4">ATCC 33806</strain>
    </source>
</reference>
<accession>C0E0N6</accession>
<evidence type="ECO:0000256" key="1">
    <source>
        <dbReference type="SAM" id="MobiDB-lite"/>
    </source>
</evidence>
<feature type="region of interest" description="Disordered" evidence="1">
    <location>
        <begin position="294"/>
        <end position="348"/>
    </location>
</feature>
<feature type="compositionally biased region" description="Basic and acidic residues" evidence="1">
    <location>
        <begin position="245"/>
        <end position="257"/>
    </location>
</feature>
<protein>
    <recommendedName>
        <fullName evidence="5">Anti-sigma-D factor RsdA sigma factor binding region domain-containing protein</fullName>
    </recommendedName>
</protein>
<dbReference type="Proteomes" id="UP000006247">
    <property type="component" value="Unassembled WGS sequence"/>
</dbReference>
<feature type="region of interest" description="Disordered" evidence="1">
    <location>
        <begin position="60"/>
        <end position="81"/>
    </location>
</feature>
<feature type="compositionally biased region" description="Low complexity" evidence="1">
    <location>
        <begin position="260"/>
        <end position="269"/>
    </location>
</feature>
<feature type="transmembrane region" description="Helical" evidence="2">
    <location>
        <begin position="157"/>
        <end position="179"/>
    </location>
</feature>
<name>C0E0N6_9CORY</name>
<feature type="region of interest" description="Disordered" evidence="1">
    <location>
        <begin position="97"/>
        <end position="143"/>
    </location>
</feature>
<organism evidence="3 4">
    <name type="scientific">Corynebacterium matruchotii ATCC 33806</name>
    <dbReference type="NCBI Taxonomy" id="566549"/>
    <lineage>
        <taxon>Bacteria</taxon>
        <taxon>Bacillati</taxon>
        <taxon>Actinomycetota</taxon>
        <taxon>Actinomycetes</taxon>
        <taxon>Mycobacteriales</taxon>
        <taxon>Corynebacteriaceae</taxon>
        <taxon>Corynebacterium</taxon>
    </lineage>
</organism>
<sequence length="348" mass="37073">MSEMTNRSDGHDDELVRALDELFADDVFLTELSRGVDVSDGEDPLADLFLALRDEVESDIPPAPALADLGIDDSDEYFDDDYDDQLTATDVFVAIDEDDFDDDDDLDDSEFDDEVSDDDLVDSEEDADDDQSDDDDNDDADNVIDLDSRRRWGLGRIASGLIGAAAATLVLAGAGGAVISAQEGSPFYGLHQKLFGERAGADKAAVIELASKLEEVTNRTNKGDVKGAQQSLQEAQKIVDKLHNGQDKAEAQQKVDNTKTTVTTVTVTPPAAPSPAPAQTTTVTVTVEAVPPAVAPVQTQQQQPQNAATPTQVAPVRPSDGAQAPGAEPSQGQAPAEPPLQLPDEFRR</sequence>
<gene>
    <name evidence="3" type="ORF">CORMATOL_00536</name>
</gene>
<evidence type="ECO:0008006" key="5">
    <source>
        <dbReference type="Google" id="ProtNLM"/>
    </source>
</evidence>
<keyword evidence="2" id="KW-0812">Transmembrane</keyword>
<evidence type="ECO:0000313" key="3">
    <source>
        <dbReference type="EMBL" id="EEG28127.1"/>
    </source>
</evidence>
<feature type="compositionally biased region" description="Acidic residues" evidence="1">
    <location>
        <begin position="70"/>
        <end position="81"/>
    </location>
</feature>
<keyword evidence="2" id="KW-0472">Membrane</keyword>
<dbReference type="EMBL" id="ACEB01000004">
    <property type="protein sequence ID" value="EEG28127.1"/>
    <property type="molecule type" value="Genomic_DNA"/>
</dbReference>